<evidence type="ECO:0000256" key="6">
    <source>
        <dbReference type="ARBA" id="ARBA00012161"/>
    </source>
</evidence>
<keyword evidence="7" id="KW-0963">Cytoplasm</keyword>
<feature type="region of interest" description="Disordered" evidence="23">
    <location>
        <begin position="38"/>
        <end position="65"/>
    </location>
</feature>
<dbReference type="EC" id="3.1.13.4" evidence="6"/>
<evidence type="ECO:0000256" key="16">
    <source>
        <dbReference type="ARBA" id="ARBA00023015"/>
    </source>
</evidence>
<feature type="compositionally biased region" description="Acidic residues" evidence="23">
    <location>
        <begin position="244"/>
        <end position="257"/>
    </location>
</feature>
<feature type="compositionally biased region" description="Low complexity" evidence="23">
    <location>
        <begin position="102"/>
        <end position="135"/>
    </location>
</feature>
<dbReference type="RefSeq" id="XP_019039231.1">
    <property type="nucleotide sequence ID" value="XM_019180290.1"/>
</dbReference>
<evidence type="ECO:0000256" key="14">
    <source>
        <dbReference type="ARBA" id="ARBA00022842"/>
    </source>
</evidence>
<evidence type="ECO:0000256" key="3">
    <source>
        <dbReference type="ARBA" id="ARBA00004123"/>
    </source>
</evidence>
<comment type="catalytic activity">
    <reaction evidence="1">
        <text>Exonucleolytic cleavage of poly(A) to 5'-AMP.</text>
        <dbReference type="EC" id="3.1.13.4"/>
    </reaction>
</comment>
<dbReference type="SMART" id="SM00369">
    <property type="entry name" value="LRR_TYP"/>
    <property type="match status" value="3"/>
</dbReference>
<proteinExistence type="inferred from homology"/>
<evidence type="ECO:0000256" key="20">
    <source>
        <dbReference type="ARBA" id="ARBA00030493"/>
    </source>
</evidence>
<dbReference type="GO" id="GO:0030015">
    <property type="term" value="C:CCR4-NOT core complex"/>
    <property type="evidence" value="ECO:0007669"/>
    <property type="project" value="EnsemblFungi"/>
</dbReference>
<dbReference type="GO" id="GO:0000076">
    <property type="term" value="P:DNA replication checkpoint signaling"/>
    <property type="evidence" value="ECO:0007669"/>
    <property type="project" value="EnsemblFungi"/>
</dbReference>
<reference evidence="26 27" key="1">
    <citation type="journal article" date="2016" name="Proc. Natl. Acad. Sci. U.S.A.">
        <title>Comparative genomics of biotechnologically important yeasts.</title>
        <authorList>
            <person name="Riley R."/>
            <person name="Haridas S."/>
            <person name="Wolfe K.H."/>
            <person name="Lopes M.R."/>
            <person name="Hittinger C.T."/>
            <person name="Goeker M."/>
            <person name="Salamov A.A."/>
            <person name="Wisecaver J.H."/>
            <person name="Long T.M."/>
            <person name="Calvey C.H."/>
            <person name="Aerts A.L."/>
            <person name="Barry K.W."/>
            <person name="Choi C."/>
            <person name="Clum A."/>
            <person name="Coughlan A.Y."/>
            <person name="Deshpande S."/>
            <person name="Douglass A.P."/>
            <person name="Hanson S.J."/>
            <person name="Klenk H.-P."/>
            <person name="LaButti K.M."/>
            <person name="Lapidus A."/>
            <person name="Lindquist E.A."/>
            <person name="Lipzen A.M."/>
            <person name="Meier-Kolthoff J.P."/>
            <person name="Ohm R.A."/>
            <person name="Otillar R.P."/>
            <person name="Pangilinan J.L."/>
            <person name="Peng Y."/>
            <person name="Rokas A."/>
            <person name="Rosa C.A."/>
            <person name="Scheuner C."/>
            <person name="Sibirny A.A."/>
            <person name="Slot J.C."/>
            <person name="Stielow J.B."/>
            <person name="Sun H."/>
            <person name="Kurtzman C.P."/>
            <person name="Blackwell M."/>
            <person name="Grigoriev I.V."/>
            <person name="Jeffries T.W."/>
        </authorList>
    </citation>
    <scope>NUCLEOTIDE SEQUENCE [LARGE SCALE GENOMIC DNA]</scope>
    <source>
        <strain evidence="27">ATCC 58044 / CBS 1984 / NCYC 433 / NRRL Y-366-8</strain>
    </source>
</reference>
<dbReference type="Gene3D" id="3.60.10.10">
    <property type="entry name" value="Endonuclease/exonuclease/phosphatase"/>
    <property type="match status" value="1"/>
</dbReference>
<dbReference type="SUPFAM" id="SSF52058">
    <property type="entry name" value="L domain-like"/>
    <property type="match status" value="1"/>
</dbReference>
<dbReference type="PROSITE" id="PS51450">
    <property type="entry name" value="LRR"/>
    <property type="match status" value="3"/>
</dbReference>
<accession>A0A1E3P4A7</accession>
<dbReference type="InterPro" id="IPR032675">
    <property type="entry name" value="LRR_dom_sf"/>
</dbReference>
<sequence length="788" mass="90428">MNIQNYQSQVLQPNQAQFLQQPQQKATQLQFNDLFHNINSSNNNNNTNSVANNNNNNNNNNATSNNAASLLLNENNQSTGGLNPSQLLAQTLYQGQYRAQTPQQQRALNLAQQQLPQQSSSSNNNNNNTVQPLQPGLNLPPSKSIELDQTSQSSSYWQDQVQLVEVSRKSNLPHFYARHAAIQSRRSKQFPEPSSKQQSLVELTKQILGDSTSTNNDAASTSNNNGLLQNRKISHALNNNNNNNDDDTNDDDYDDELGEPRIKYKSNAQQLWGSLDLSGQDIPNLSLNLFKYDFLTKLYLNGNKLSKIPTEIKNLQHLKILDLSNNELTSLPYQLGLLYNLKYLYLFDNNLSTLPYEFGNLFELHFLGIEGNPNFNSNFAKILAQKGTRSLIIHLRDNAPNVLPPPKRQWISLKEDGELEDEDEENNEDEEKIKEEKKASFTASSFNILCHHYATAKLFGYTPSWALNWEYRKELIKQQIFEMKSDVICLQEVETQSFEDYWLPLLTEQGYRGLFHAKYRARRMNERDAKKVDGCAMFYKYDKFSLMEKKSIEYTQIVLNSNKYKKSDDVFNRLQNRDNIGLVTILKHLETGEHILVANTHLHWDPALNDVKTVQVGVLLEEIELIVKKACKEGNISNIKDFPMFICGDFNSQLHSAVYKLLANGFVKDHEDVEGRDYGKFTEVGFQHSFNLRSAYDNIGELPFTNFTPSFTDVLDYIWYTPNTLSVRGLLGKIDSDYTSHYVGFPNAHLPSDHIPLMAEFHLRNTSKKENKRDHHHFKPEFRSSRKT</sequence>
<evidence type="ECO:0000256" key="22">
    <source>
        <dbReference type="ARBA" id="ARBA00033317"/>
    </source>
</evidence>
<gene>
    <name evidence="26" type="ORF">WICANDRAFT_100306</name>
</gene>
<keyword evidence="10" id="KW-0479">Metal-binding</keyword>
<dbReference type="InterPro" id="IPR036691">
    <property type="entry name" value="Endo/exonu/phosph_ase_sf"/>
</dbReference>
<evidence type="ECO:0000256" key="10">
    <source>
        <dbReference type="ARBA" id="ARBA00022723"/>
    </source>
</evidence>
<keyword evidence="27" id="KW-1185">Reference proteome</keyword>
<dbReference type="FunFam" id="3.60.10.10:FF:000037">
    <property type="entry name" value="Glucose-repressible alcohol dehydrogenase transcriptional effector"/>
    <property type="match status" value="1"/>
</dbReference>
<evidence type="ECO:0000256" key="8">
    <source>
        <dbReference type="ARBA" id="ARBA00022614"/>
    </source>
</evidence>
<evidence type="ECO:0000259" key="25">
    <source>
        <dbReference type="Pfam" id="PF23598"/>
    </source>
</evidence>
<dbReference type="AlphaFoldDB" id="A0A1E3P4A7"/>
<name>A0A1E3P4A7_WICAA</name>
<evidence type="ECO:0000259" key="24">
    <source>
        <dbReference type="Pfam" id="PF03372"/>
    </source>
</evidence>
<dbReference type="GO" id="GO:0032968">
    <property type="term" value="P:positive regulation of transcription elongation by RNA polymerase II"/>
    <property type="evidence" value="ECO:0007669"/>
    <property type="project" value="EnsemblFungi"/>
</dbReference>
<dbReference type="GO" id="GO:0016593">
    <property type="term" value="C:Cdc73/Paf1 complex"/>
    <property type="evidence" value="ECO:0007669"/>
    <property type="project" value="EnsemblFungi"/>
</dbReference>
<dbReference type="PANTHER" id="PTHR12121:SF100">
    <property type="entry name" value="POLY(A)-SPECIFIC RIBONUCLEASE"/>
    <property type="match status" value="1"/>
</dbReference>
<evidence type="ECO:0000256" key="1">
    <source>
        <dbReference type="ARBA" id="ARBA00001663"/>
    </source>
</evidence>
<dbReference type="InterPro" id="IPR055414">
    <property type="entry name" value="LRR_R13L4/SHOC2-like"/>
</dbReference>
<dbReference type="GeneID" id="30197536"/>
<dbReference type="Proteomes" id="UP000094112">
    <property type="component" value="Unassembled WGS sequence"/>
</dbReference>
<dbReference type="InterPro" id="IPR003591">
    <property type="entry name" value="Leu-rich_rpt_typical-subtyp"/>
</dbReference>
<dbReference type="GO" id="GO:0006368">
    <property type="term" value="P:transcription elongation by RNA polymerase II"/>
    <property type="evidence" value="ECO:0007669"/>
    <property type="project" value="EnsemblFungi"/>
</dbReference>
<keyword evidence="12" id="KW-0378">Hydrolase</keyword>
<dbReference type="SUPFAM" id="SSF56219">
    <property type="entry name" value="DNase I-like"/>
    <property type="match status" value="1"/>
</dbReference>
<feature type="region of interest" description="Disordered" evidence="23">
    <location>
        <begin position="99"/>
        <end position="151"/>
    </location>
</feature>
<evidence type="ECO:0000256" key="13">
    <source>
        <dbReference type="ARBA" id="ARBA00022839"/>
    </source>
</evidence>
<dbReference type="PANTHER" id="PTHR12121">
    <property type="entry name" value="CARBON CATABOLITE REPRESSOR PROTEIN 4"/>
    <property type="match status" value="1"/>
</dbReference>
<dbReference type="OrthoDB" id="428734at2759"/>
<keyword evidence="11" id="KW-0677">Repeat</keyword>
<dbReference type="Gene3D" id="3.80.10.10">
    <property type="entry name" value="Ribonuclease Inhibitor"/>
    <property type="match status" value="1"/>
</dbReference>
<evidence type="ECO:0000256" key="9">
    <source>
        <dbReference type="ARBA" id="ARBA00022722"/>
    </source>
</evidence>
<feature type="domain" description="Disease resistance R13L4/SHOC-2-like LRR" evidence="25">
    <location>
        <begin position="298"/>
        <end position="384"/>
    </location>
</feature>
<evidence type="ECO:0000256" key="15">
    <source>
        <dbReference type="ARBA" id="ARBA00022884"/>
    </source>
</evidence>
<evidence type="ECO:0000313" key="27">
    <source>
        <dbReference type="Proteomes" id="UP000094112"/>
    </source>
</evidence>
<dbReference type="EMBL" id="KV454210">
    <property type="protein sequence ID" value="ODQ60024.1"/>
    <property type="molecule type" value="Genomic_DNA"/>
</dbReference>
<dbReference type="GO" id="GO:0004535">
    <property type="term" value="F:poly(A)-specific ribonuclease activity"/>
    <property type="evidence" value="ECO:0007669"/>
    <property type="project" value="UniProtKB-EC"/>
</dbReference>
<evidence type="ECO:0000256" key="18">
    <source>
        <dbReference type="ARBA" id="ARBA00023242"/>
    </source>
</evidence>
<evidence type="ECO:0000256" key="21">
    <source>
        <dbReference type="ARBA" id="ARBA00031469"/>
    </source>
</evidence>
<keyword evidence="9" id="KW-0540">Nuclease</keyword>
<feature type="region of interest" description="Disordered" evidence="23">
    <location>
        <begin position="414"/>
        <end position="435"/>
    </location>
</feature>
<dbReference type="GO" id="GO:0007089">
    <property type="term" value="P:traversing start control point of mitotic cell cycle"/>
    <property type="evidence" value="ECO:0007669"/>
    <property type="project" value="EnsemblFungi"/>
</dbReference>
<keyword evidence="8" id="KW-0433">Leucine-rich repeat</keyword>
<evidence type="ECO:0000313" key="26">
    <source>
        <dbReference type="EMBL" id="ODQ60024.1"/>
    </source>
</evidence>
<evidence type="ECO:0000256" key="12">
    <source>
        <dbReference type="ARBA" id="ARBA00022801"/>
    </source>
</evidence>
<dbReference type="GO" id="GO:0046872">
    <property type="term" value="F:metal ion binding"/>
    <property type="evidence" value="ECO:0007669"/>
    <property type="project" value="UniProtKB-KW"/>
</dbReference>
<dbReference type="GO" id="GO:0003723">
    <property type="term" value="F:RNA binding"/>
    <property type="evidence" value="ECO:0007669"/>
    <property type="project" value="UniProtKB-KW"/>
</dbReference>
<dbReference type="CDD" id="cd09097">
    <property type="entry name" value="Deadenylase_CCR4"/>
    <property type="match status" value="1"/>
</dbReference>
<keyword evidence="13" id="KW-0269">Exonuclease</keyword>
<dbReference type="Pfam" id="PF23598">
    <property type="entry name" value="LRR_14"/>
    <property type="match status" value="1"/>
</dbReference>
<keyword evidence="15" id="KW-0694">RNA-binding</keyword>
<dbReference type="InterPro" id="IPR005135">
    <property type="entry name" value="Endo/exonuclease/phosphatase"/>
</dbReference>
<dbReference type="InterPro" id="IPR050410">
    <property type="entry name" value="CCR4/nocturin_mRNA_transcr"/>
</dbReference>
<evidence type="ECO:0000256" key="5">
    <source>
        <dbReference type="ARBA" id="ARBA00010774"/>
    </source>
</evidence>
<comment type="subcellular location">
    <subcellularLocation>
        <location evidence="4">Cytoplasm</location>
    </subcellularLocation>
    <subcellularLocation>
        <location evidence="3">Nucleus</location>
    </subcellularLocation>
</comment>
<evidence type="ECO:0000256" key="23">
    <source>
        <dbReference type="SAM" id="MobiDB-lite"/>
    </source>
</evidence>
<keyword evidence="17" id="KW-0804">Transcription</keyword>
<feature type="region of interest" description="Disordered" evidence="23">
    <location>
        <begin position="236"/>
        <end position="258"/>
    </location>
</feature>
<protein>
    <recommendedName>
        <fullName evidence="19">CCR4-Not complex 3'-5'-exoribonuclease subunit Ccr4</fullName>
        <ecNumber evidence="6">3.1.13.4</ecNumber>
    </recommendedName>
    <alternativeName>
        <fullName evidence="20">Carbon catabolite repressor protein 4</fullName>
    </alternativeName>
    <alternativeName>
        <fullName evidence="21">Cytoplasmic deadenylase</fullName>
    </alternativeName>
    <alternativeName>
        <fullName evidence="22">Glucose-repressible alcohol dehydrogenase transcriptional effector</fullName>
    </alternativeName>
</protein>
<comment type="cofactor">
    <cofactor evidence="2">
        <name>Mg(2+)</name>
        <dbReference type="ChEBI" id="CHEBI:18420"/>
    </cofactor>
</comment>
<feature type="domain" description="Endonuclease/exonuclease/phosphatase" evidence="24">
    <location>
        <begin position="445"/>
        <end position="754"/>
    </location>
</feature>
<evidence type="ECO:0000256" key="7">
    <source>
        <dbReference type="ARBA" id="ARBA00022490"/>
    </source>
</evidence>
<dbReference type="GO" id="GO:0006260">
    <property type="term" value="P:DNA replication"/>
    <property type="evidence" value="ECO:0007669"/>
    <property type="project" value="EnsemblFungi"/>
</dbReference>
<comment type="similarity">
    <text evidence="5">Belongs to the CCR4/nocturin family.</text>
</comment>
<evidence type="ECO:0000256" key="4">
    <source>
        <dbReference type="ARBA" id="ARBA00004496"/>
    </source>
</evidence>
<evidence type="ECO:0000256" key="2">
    <source>
        <dbReference type="ARBA" id="ARBA00001946"/>
    </source>
</evidence>
<keyword evidence="14" id="KW-0460">Magnesium</keyword>
<dbReference type="Pfam" id="PF03372">
    <property type="entry name" value="Exo_endo_phos"/>
    <property type="match status" value="1"/>
</dbReference>
<dbReference type="STRING" id="683960.A0A1E3P4A7"/>
<feature type="region of interest" description="Disordered" evidence="23">
    <location>
        <begin position="766"/>
        <end position="788"/>
    </location>
</feature>
<evidence type="ECO:0000256" key="19">
    <source>
        <dbReference type="ARBA" id="ARBA00023475"/>
    </source>
</evidence>
<dbReference type="GO" id="GO:0000932">
    <property type="term" value="C:P-body"/>
    <property type="evidence" value="ECO:0007669"/>
    <property type="project" value="EnsemblFungi"/>
</dbReference>
<evidence type="ECO:0000256" key="11">
    <source>
        <dbReference type="ARBA" id="ARBA00022737"/>
    </source>
</evidence>
<organism evidence="26 27">
    <name type="scientific">Wickerhamomyces anomalus (strain ATCC 58044 / CBS 1984 / NCYC 433 / NRRL Y-366-8)</name>
    <name type="common">Yeast</name>
    <name type="synonym">Hansenula anomala</name>
    <dbReference type="NCBI Taxonomy" id="683960"/>
    <lineage>
        <taxon>Eukaryota</taxon>
        <taxon>Fungi</taxon>
        <taxon>Dikarya</taxon>
        <taxon>Ascomycota</taxon>
        <taxon>Saccharomycotina</taxon>
        <taxon>Saccharomycetes</taxon>
        <taxon>Phaffomycetales</taxon>
        <taxon>Wickerhamomycetaceae</taxon>
        <taxon>Wickerhamomyces</taxon>
    </lineage>
</organism>
<evidence type="ECO:0000256" key="17">
    <source>
        <dbReference type="ARBA" id="ARBA00023163"/>
    </source>
</evidence>
<dbReference type="GO" id="GO:0000289">
    <property type="term" value="P:nuclear-transcribed mRNA poly(A) tail shortening"/>
    <property type="evidence" value="ECO:0007669"/>
    <property type="project" value="EnsemblFungi"/>
</dbReference>
<dbReference type="InterPro" id="IPR001611">
    <property type="entry name" value="Leu-rich_rpt"/>
</dbReference>
<keyword evidence="16" id="KW-0805">Transcription regulation</keyword>
<keyword evidence="18" id="KW-0539">Nucleus</keyword>
<feature type="compositionally biased region" description="Acidic residues" evidence="23">
    <location>
        <begin position="417"/>
        <end position="430"/>
    </location>
</feature>